<feature type="transmembrane region" description="Helical" evidence="7">
    <location>
        <begin position="116"/>
        <end position="137"/>
    </location>
</feature>
<dbReference type="CDD" id="cd06261">
    <property type="entry name" value="TM_PBP2"/>
    <property type="match status" value="1"/>
</dbReference>
<protein>
    <submittedName>
        <fullName evidence="9">Binding-protein-dependent transport systems inner membrane component</fullName>
    </submittedName>
</protein>
<feature type="domain" description="ABC transmembrane type-1" evidence="8">
    <location>
        <begin position="79"/>
        <end position="271"/>
    </location>
</feature>
<accession>A0A081BT89</accession>
<dbReference type="PANTHER" id="PTHR43744">
    <property type="entry name" value="ABC TRANSPORTER PERMEASE PROTEIN MG189-RELATED-RELATED"/>
    <property type="match status" value="1"/>
</dbReference>
<dbReference type="Pfam" id="PF00528">
    <property type="entry name" value="BPD_transp_1"/>
    <property type="match status" value="1"/>
</dbReference>
<comment type="similarity">
    <text evidence="7">Belongs to the binding-protein-dependent transport system permease family.</text>
</comment>
<comment type="subcellular location">
    <subcellularLocation>
        <location evidence="1 7">Cell membrane</location>
        <topology evidence="1 7">Multi-pass membrane protein</topology>
    </subcellularLocation>
</comment>
<feature type="transmembrane region" description="Helical" evidence="7">
    <location>
        <begin position="149"/>
        <end position="168"/>
    </location>
</feature>
<evidence type="ECO:0000256" key="6">
    <source>
        <dbReference type="ARBA" id="ARBA00023136"/>
    </source>
</evidence>
<evidence type="ECO:0000313" key="9">
    <source>
        <dbReference type="EMBL" id="GAK54620.1"/>
    </source>
</evidence>
<keyword evidence="6 7" id="KW-0472">Membrane</keyword>
<dbReference type="SUPFAM" id="SSF161098">
    <property type="entry name" value="MetI-like"/>
    <property type="match status" value="1"/>
</dbReference>
<reference evidence="9" key="1">
    <citation type="journal article" date="2015" name="PeerJ">
        <title>First genomic representation of candidate bacterial phylum KSB3 points to enhanced environmental sensing as a trigger of wastewater bulking.</title>
        <authorList>
            <person name="Sekiguchi Y."/>
            <person name="Ohashi A."/>
            <person name="Parks D.H."/>
            <person name="Yamauchi T."/>
            <person name="Tyson G.W."/>
            <person name="Hugenholtz P."/>
        </authorList>
    </citation>
    <scope>NUCLEOTIDE SEQUENCE [LARGE SCALE GENOMIC DNA]</scope>
</reference>
<dbReference type="STRING" id="1499966.U14_05907"/>
<keyword evidence="5 7" id="KW-1133">Transmembrane helix</keyword>
<dbReference type="EMBL" id="DF820462">
    <property type="protein sequence ID" value="GAK54620.1"/>
    <property type="molecule type" value="Genomic_DNA"/>
</dbReference>
<dbReference type="HOGENOM" id="CLU_016047_1_1_0"/>
<evidence type="ECO:0000259" key="8">
    <source>
        <dbReference type="PROSITE" id="PS50928"/>
    </source>
</evidence>
<feature type="transmembrane region" description="Helical" evidence="7">
    <location>
        <begin position="188"/>
        <end position="212"/>
    </location>
</feature>
<evidence type="ECO:0000256" key="2">
    <source>
        <dbReference type="ARBA" id="ARBA00022448"/>
    </source>
</evidence>
<feature type="transmembrane region" description="Helical" evidence="7">
    <location>
        <begin position="21"/>
        <end position="42"/>
    </location>
</feature>
<evidence type="ECO:0000256" key="1">
    <source>
        <dbReference type="ARBA" id="ARBA00004651"/>
    </source>
</evidence>
<keyword evidence="4 7" id="KW-0812">Transmembrane</keyword>
<gene>
    <name evidence="9" type="ORF">U14_05907</name>
</gene>
<dbReference type="GO" id="GO:0055085">
    <property type="term" value="P:transmembrane transport"/>
    <property type="evidence" value="ECO:0007669"/>
    <property type="project" value="InterPro"/>
</dbReference>
<evidence type="ECO:0000256" key="3">
    <source>
        <dbReference type="ARBA" id="ARBA00022475"/>
    </source>
</evidence>
<evidence type="ECO:0000256" key="7">
    <source>
        <dbReference type="RuleBase" id="RU363032"/>
    </source>
</evidence>
<feature type="transmembrane region" description="Helical" evidence="7">
    <location>
        <begin position="252"/>
        <end position="271"/>
    </location>
</feature>
<keyword evidence="2 7" id="KW-0813">Transport</keyword>
<sequence length="286" mass="31971">MSATQSSSPKMKERLLTIGGYLFLIAGAVISFLPFYWMLILATHSSKTIFQFPPPFLPSTNLLVNYHNMLKTIPFWLNFWNSTVVALLMTALTLLFASMGGYAFAMYKFPGRDKLFSLMLATMMVPFLVQVIPWFIIISRLGWLNELKALIVPGAVSAFGIFWMRQYISANVPHELLDAARIDGCHEFTIFFRVVTPLLSPAFGALGIMTFMGSWNNFFYPMLVLKKANVLTLPLALQFLRGDPYRGGDYGVLMFGTAAVMLPILIVFWAASRRFISGLTAGAVKG</sequence>
<feature type="transmembrane region" description="Helical" evidence="7">
    <location>
        <begin position="79"/>
        <end position="104"/>
    </location>
</feature>
<dbReference type="InterPro" id="IPR035906">
    <property type="entry name" value="MetI-like_sf"/>
</dbReference>
<evidence type="ECO:0000313" key="10">
    <source>
        <dbReference type="Proteomes" id="UP000030700"/>
    </source>
</evidence>
<dbReference type="InterPro" id="IPR000515">
    <property type="entry name" value="MetI-like"/>
</dbReference>
<dbReference type="Proteomes" id="UP000030700">
    <property type="component" value="Unassembled WGS sequence"/>
</dbReference>
<keyword evidence="3" id="KW-1003">Cell membrane</keyword>
<dbReference type="Gene3D" id="1.10.3720.10">
    <property type="entry name" value="MetI-like"/>
    <property type="match status" value="1"/>
</dbReference>
<proteinExistence type="inferred from homology"/>
<dbReference type="PANTHER" id="PTHR43744:SF12">
    <property type="entry name" value="ABC TRANSPORTER PERMEASE PROTEIN MG189-RELATED"/>
    <property type="match status" value="1"/>
</dbReference>
<dbReference type="PROSITE" id="PS50928">
    <property type="entry name" value="ABC_TM1"/>
    <property type="match status" value="1"/>
</dbReference>
<name>A0A081BT89_9BACT</name>
<evidence type="ECO:0000256" key="5">
    <source>
        <dbReference type="ARBA" id="ARBA00022989"/>
    </source>
</evidence>
<organism evidence="9">
    <name type="scientific">Candidatus Moduliflexus flocculans</name>
    <dbReference type="NCBI Taxonomy" id="1499966"/>
    <lineage>
        <taxon>Bacteria</taxon>
        <taxon>Candidatus Moduliflexota</taxon>
        <taxon>Candidatus Moduliflexia</taxon>
        <taxon>Candidatus Moduliflexales</taxon>
        <taxon>Candidatus Moduliflexaceae</taxon>
    </lineage>
</organism>
<evidence type="ECO:0000256" key="4">
    <source>
        <dbReference type="ARBA" id="ARBA00022692"/>
    </source>
</evidence>
<keyword evidence="10" id="KW-1185">Reference proteome</keyword>
<dbReference type="GO" id="GO:0005886">
    <property type="term" value="C:plasma membrane"/>
    <property type="evidence" value="ECO:0007669"/>
    <property type="project" value="UniProtKB-SubCell"/>
</dbReference>
<dbReference type="AlphaFoldDB" id="A0A081BT89"/>